<dbReference type="Proteomes" id="UP000029556">
    <property type="component" value="Unassembled WGS sequence"/>
</dbReference>
<evidence type="ECO:0000256" key="1">
    <source>
        <dbReference type="SAM" id="Phobius"/>
    </source>
</evidence>
<dbReference type="RefSeq" id="WP_036873864.1">
    <property type="nucleotide sequence ID" value="NZ_JRNN01000076.1"/>
</dbReference>
<keyword evidence="1" id="KW-0472">Membrane</keyword>
<comment type="caution">
    <text evidence="2">The sequence shown here is derived from an EMBL/GenBank/DDBJ whole genome shotgun (WGS) entry which is preliminary data.</text>
</comment>
<sequence>MERKRINIILFSLGILCIICFSMIAYFILTDWYVRVNGQLINAEVIAISGRVSRPVGSATVKIGNQFYDAGSINSSISIGDSILVRYSTEGYSVVQEKVNPYIYIFYMFLDLILIYLGLLLVKESFKRRKIWEYLIDIETP</sequence>
<dbReference type="AlphaFoldDB" id="A0A096BLE5"/>
<evidence type="ECO:0000313" key="3">
    <source>
        <dbReference type="Proteomes" id="UP000029556"/>
    </source>
</evidence>
<keyword evidence="1" id="KW-0812">Transmembrane</keyword>
<evidence type="ECO:0000313" key="2">
    <source>
        <dbReference type="EMBL" id="KGF33979.1"/>
    </source>
</evidence>
<reference evidence="2 3" key="1">
    <citation type="submission" date="2014-07" db="EMBL/GenBank/DDBJ databases">
        <authorList>
            <person name="McCorrison J."/>
            <person name="Sanka R."/>
            <person name="Torralba M."/>
            <person name="Gillis M."/>
            <person name="Haft D.H."/>
            <person name="Methe B."/>
            <person name="Sutton G."/>
            <person name="Nelson K.E."/>
        </authorList>
    </citation>
    <scope>NUCLEOTIDE SEQUENCE [LARGE SCALE GENOMIC DNA]</scope>
    <source>
        <strain evidence="2 3">DNF00853</strain>
    </source>
</reference>
<feature type="transmembrane region" description="Helical" evidence="1">
    <location>
        <begin position="102"/>
        <end position="122"/>
    </location>
</feature>
<proteinExistence type="predicted"/>
<gene>
    <name evidence="2" type="ORF">HMPREF2137_09440</name>
</gene>
<accession>A0A096BLE5</accession>
<keyword evidence="1" id="KW-1133">Transmembrane helix</keyword>
<protein>
    <submittedName>
        <fullName evidence="2">Uncharacterized protein</fullName>
    </submittedName>
</protein>
<organism evidence="2 3">
    <name type="scientific">Hoylesella buccalis DNF00853</name>
    <dbReference type="NCBI Taxonomy" id="1401074"/>
    <lineage>
        <taxon>Bacteria</taxon>
        <taxon>Pseudomonadati</taxon>
        <taxon>Bacteroidota</taxon>
        <taxon>Bacteroidia</taxon>
        <taxon>Bacteroidales</taxon>
        <taxon>Prevotellaceae</taxon>
        <taxon>Hoylesella</taxon>
    </lineage>
</organism>
<feature type="transmembrane region" description="Helical" evidence="1">
    <location>
        <begin position="7"/>
        <end position="29"/>
    </location>
</feature>
<dbReference type="OrthoDB" id="9996651at2"/>
<dbReference type="EMBL" id="JRNN01000076">
    <property type="protein sequence ID" value="KGF33979.1"/>
    <property type="molecule type" value="Genomic_DNA"/>
</dbReference>
<name>A0A096BLE5_9BACT</name>